<comment type="caution">
    <text evidence="4">The sequence shown here is derived from an EMBL/GenBank/DDBJ whole genome shotgun (WGS) entry which is preliminary data.</text>
</comment>
<dbReference type="PANTHER" id="PTHR47706:SF9">
    <property type="entry name" value="NMRA-LIKE DOMAIN-CONTAINING PROTEIN-RELATED"/>
    <property type="match status" value="1"/>
</dbReference>
<proteinExistence type="predicted"/>
<dbReference type="OrthoDB" id="9974981at2759"/>
<sequence>MAAKQKVMLMGVVGDAALSIYDGLIESGNFHVEVMESPECVLPRKLQRQGTKIHLVDLEDSSKLVSLLTGFDTLICAIGPNDLFLQKAVLQPAKLAGIKRFVPCAFDTVTPPRVVIITRDETKIYGDGTAPNNLTNVPDIGKFVARIIQDDRTLNQYVYTYGDVLSQKEAIQIGEEIIGEKVETKHVQQDLIEVSLQRSKEVFNKDPENLNLRLGLYTAQRIYSQYIRQDNTPANAESLGYLNARELYPDFKPRNFREVFAETRAKGAQKA</sequence>
<evidence type="ECO:0000256" key="1">
    <source>
        <dbReference type="ARBA" id="ARBA00022857"/>
    </source>
</evidence>
<dbReference type="Proteomes" id="UP000191285">
    <property type="component" value="Unassembled WGS sequence"/>
</dbReference>
<dbReference type="Gene3D" id="3.90.25.10">
    <property type="entry name" value="UDP-galactose 4-epimerase, domain 1"/>
    <property type="match status" value="1"/>
</dbReference>
<evidence type="ECO:0000313" key="5">
    <source>
        <dbReference type="Proteomes" id="UP000191285"/>
    </source>
</evidence>
<dbReference type="InterPro" id="IPR051609">
    <property type="entry name" value="NmrA/Isoflavone_reductase-like"/>
</dbReference>
<keyword evidence="5" id="KW-1185">Reference proteome</keyword>
<dbReference type="EMBL" id="MLKD01000008">
    <property type="protein sequence ID" value="OQE23614.1"/>
    <property type="molecule type" value="Genomic_DNA"/>
</dbReference>
<keyword evidence="1" id="KW-0521">NADP</keyword>
<dbReference type="GO" id="GO:0016491">
    <property type="term" value="F:oxidoreductase activity"/>
    <property type="evidence" value="ECO:0007669"/>
    <property type="project" value="UniProtKB-KW"/>
</dbReference>
<keyword evidence="2" id="KW-0560">Oxidoreductase</keyword>
<dbReference type="AlphaFoldDB" id="A0A1V6TC51"/>
<organism evidence="4 5">
    <name type="scientific">Penicillium steckii</name>
    <dbReference type="NCBI Taxonomy" id="303698"/>
    <lineage>
        <taxon>Eukaryota</taxon>
        <taxon>Fungi</taxon>
        <taxon>Dikarya</taxon>
        <taxon>Ascomycota</taxon>
        <taxon>Pezizomycotina</taxon>
        <taxon>Eurotiomycetes</taxon>
        <taxon>Eurotiomycetidae</taxon>
        <taxon>Eurotiales</taxon>
        <taxon>Aspergillaceae</taxon>
        <taxon>Penicillium</taxon>
    </lineage>
</organism>
<protein>
    <recommendedName>
        <fullName evidence="3">NmrA-like domain-containing protein</fullName>
    </recommendedName>
</protein>
<dbReference type="InterPro" id="IPR008030">
    <property type="entry name" value="NmrA-like"/>
</dbReference>
<accession>A0A1V6TC51</accession>
<dbReference type="STRING" id="303698.A0A1V6TC51"/>
<dbReference type="PANTHER" id="PTHR47706">
    <property type="entry name" value="NMRA-LIKE FAMILY PROTEIN"/>
    <property type="match status" value="1"/>
</dbReference>
<evidence type="ECO:0000313" key="4">
    <source>
        <dbReference type="EMBL" id="OQE23614.1"/>
    </source>
</evidence>
<reference evidence="5" key="1">
    <citation type="journal article" date="2017" name="Nat. Microbiol.">
        <title>Global analysis of biosynthetic gene clusters reveals vast potential of secondary metabolite production in Penicillium species.</title>
        <authorList>
            <person name="Nielsen J.C."/>
            <person name="Grijseels S."/>
            <person name="Prigent S."/>
            <person name="Ji B."/>
            <person name="Dainat J."/>
            <person name="Nielsen K.F."/>
            <person name="Frisvad J.C."/>
            <person name="Workman M."/>
            <person name="Nielsen J."/>
        </authorList>
    </citation>
    <scope>NUCLEOTIDE SEQUENCE [LARGE SCALE GENOMIC DNA]</scope>
    <source>
        <strain evidence="5">IBT 24891</strain>
    </source>
</reference>
<evidence type="ECO:0000259" key="3">
    <source>
        <dbReference type="Pfam" id="PF05368"/>
    </source>
</evidence>
<dbReference type="InterPro" id="IPR036291">
    <property type="entry name" value="NAD(P)-bd_dom_sf"/>
</dbReference>
<dbReference type="SUPFAM" id="SSF51735">
    <property type="entry name" value="NAD(P)-binding Rossmann-fold domains"/>
    <property type="match status" value="1"/>
</dbReference>
<feature type="domain" description="NmrA-like" evidence="3">
    <location>
        <begin position="4"/>
        <end position="106"/>
    </location>
</feature>
<gene>
    <name evidence="4" type="ORF">PENSTE_c008G01359</name>
</gene>
<evidence type="ECO:0000256" key="2">
    <source>
        <dbReference type="ARBA" id="ARBA00023002"/>
    </source>
</evidence>
<name>A0A1V6TC51_9EURO</name>
<dbReference type="Gene3D" id="3.40.50.720">
    <property type="entry name" value="NAD(P)-binding Rossmann-like Domain"/>
    <property type="match status" value="1"/>
</dbReference>
<dbReference type="Pfam" id="PF05368">
    <property type="entry name" value="NmrA"/>
    <property type="match status" value="1"/>
</dbReference>